<reference evidence="6 7" key="1">
    <citation type="submission" date="2018-07" db="EMBL/GenBank/DDBJ databases">
        <title>The draft genome of Phyllobacterium salinisoli.</title>
        <authorList>
            <person name="Liu L."/>
            <person name="Li L."/>
            <person name="Zhang X."/>
            <person name="Liang L."/>
        </authorList>
    </citation>
    <scope>NUCLEOTIDE SEQUENCE [LARGE SCALE GENOMIC DNA]</scope>
    <source>
        <strain evidence="6 7">LLAN61</strain>
    </source>
</reference>
<dbReference type="Pfam" id="PF21993">
    <property type="entry name" value="TetR_C_13_2"/>
    <property type="match status" value="1"/>
</dbReference>
<dbReference type="InterPro" id="IPR009057">
    <property type="entry name" value="Homeodomain-like_sf"/>
</dbReference>
<keyword evidence="3" id="KW-0804">Transcription</keyword>
<keyword evidence="2 4" id="KW-0238">DNA-binding</keyword>
<name>A0A368K044_9HYPH</name>
<protein>
    <submittedName>
        <fullName evidence="6">TetR/AcrR family transcriptional regulator</fullName>
    </submittedName>
</protein>
<keyword evidence="7" id="KW-1185">Reference proteome</keyword>
<dbReference type="PANTHER" id="PTHR47506:SF3">
    <property type="entry name" value="HTH-TYPE TRANSCRIPTIONAL REGULATOR LMRA"/>
    <property type="match status" value="1"/>
</dbReference>
<dbReference type="Gene3D" id="1.10.357.10">
    <property type="entry name" value="Tetracycline Repressor, domain 2"/>
    <property type="match status" value="1"/>
</dbReference>
<sequence length="206" mass="22559">MKTDTVRSGGRRNDPKGTRDRLIDTAYAAFVGNGYHTTSMHDLKRKAAVSGGALAHHFPTKKDIGMSVLRDRVARAVEETWIAPLQAASGAREGILSIFGEIVHDLEGRGFVMGCPLNNLSYDMARQDPDFRVEIELIFRRWCDAIANKIRAGQEPLDRVDPDAFATLVVAAYSGAMTMARASQSAAPLRACADQLDHIMEDWGVA</sequence>
<evidence type="ECO:0000256" key="4">
    <source>
        <dbReference type="PROSITE-ProRule" id="PRU00335"/>
    </source>
</evidence>
<gene>
    <name evidence="6" type="ORF">DUT91_21875</name>
</gene>
<dbReference type="InterPro" id="IPR001647">
    <property type="entry name" value="HTH_TetR"/>
</dbReference>
<dbReference type="RefSeq" id="WP_114442593.1">
    <property type="nucleotide sequence ID" value="NZ_QOZG01000014.1"/>
</dbReference>
<dbReference type="SUPFAM" id="SSF46689">
    <property type="entry name" value="Homeodomain-like"/>
    <property type="match status" value="1"/>
</dbReference>
<evidence type="ECO:0000313" key="7">
    <source>
        <dbReference type="Proteomes" id="UP000253420"/>
    </source>
</evidence>
<evidence type="ECO:0000256" key="1">
    <source>
        <dbReference type="ARBA" id="ARBA00023015"/>
    </source>
</evidence>
<proteinExistence type="predicted"/>
<dbReference type="EMBL" id="QOZG01000014">
    <property type="protein sequence ID" value="RCS21823.1"/>
    <property type="molecule type" value="Genomic_DNA"/>
</dbReference>
<accession>A0A368K044</accession>
<evidence type="ECO:0000256" key="3">
    <source>
        <dbReference type="ARBA" id="ARBA00023163"/>
    </source>
</evidence>
<dbReference type="PROSITE" id="PS50977">
    <property type="entry name" value="HTH_TETR_2"/>
    <property type="match status" value="1"/>
</dbReference>
<feature type="domain" description="HTH tetR-type" evidence="5">
    <location>
        <begin position="16"/>
        <end position="76"/>
    </location>
</feature>
<evidence type="ECO:0000256" key="2">
    <source>
        <dbReference type="ARBA" id="ARBA00023125"/>
    </source>
</evidence>
<dbReference type="PANTHER" id="PTHR47506">
    <property type="entry name" value="TRANSCRIPTIONAL REGULATORY PROTEIN"/>
    <property type="match status" value="1"/>
</dbReference>
<dbReference type="SUPFAM" id="SSF48498">
    <property type="entry name" value="Tetracyclin repressor-like, C-terminal domain"/>
    <property type="match status" value="1"/>
</dbReference>
<dbReference type="AlphaFoldDB" id="A0A368K044"/>
<feature type="DNA-binding region" description="H-T-H motif" evidence="4">
    <location>
        <begin position="39"/>
        <end position="58"/>
    </location>
</feature>
<dbReference type="InterPro" id="IPR036271">
    <property type="entry name" value="Tet_transcr_reg_TetR-rel_C_sf"/>
</dbReference>
<evidence type="ECO:0000259" key="5">
    <source>
        <dbReference type="PROSITE" id="PS50977"/>
    </source>
</evidence>
<keyword evidence="1" id="KW-0805">Transcription regulation</keyword>
<dbReference type="Pfam" id="PF00440">
    <property type="entry name" value="TetR_N"/>
    <property type="match status" value="1"/>
</dbReference>
<dbReference type="OrthoDB" id="9809772at2"/>
<comment type="caution">
    <text evidence="6">The sequence shown here is derived from an EMBL/GenBank/DDBJ whole genome shotgun (WGS) entry which is preliminary data.</text>
</comment>
<organism evidence="6 7">
    <name type="scientific">Phyllobacterium salinisoli</name>
    <dbReference type="NCBI Taxonomy" id="1899321"/>
    <lineage>
        <taxon>Bacteria</taxon>
        <taxon>Pseudomonadati</taxon>
        <taxon>Pseudomonadota</taxon>
        <taxon>Alphaproteobacteria</taxon>
        <taxon>Hyphomicrobiales</taxon>
        <taxon>Phyllobacteriaceae</taxon>
        <taxon>Phyllobacterium</taxon>
    </lineage>
</organism>
<dbReference type="GO" id="GO:0003677">
    <property type="term" value="F:DNA binding"/>
    <property type="evidence" value="ECO:0007669"/>
    <property type="project" value="UniProtKB-UniRule"/>
</dbReference>
<dbReference type="Proteomes" id="UP000253420">
    <property type="component" value="Unassembled WGS sequence"/>
</dbReference>
<evidence type="ECO:0000313" key="6">
    <source>
        <dbReference type="EMBL" id="RCS21823.1"/>
    </source>
</evidence>
<dbReference type="InterPro" id="IPR054156">
    <property type="entry name" value="YxaF_TetR_C"/>
</dbReference>